<reference evidence="8 9" key="1">
    <citation type="submission" date="2022-04" db="EMBL/GenBank/DDBJ databases">
        <title>Hymenobacter sp. isolated from the air.</title>
        <authorList>
            <person name="Won M."/>
            <person name="Lee C.-M."/>
            <person name="Woen H.-Y."/>
            <person name="Kwon S.-W."/>
        </authorList>
    </citation>
    <scope>NUCLEOTIDE SEQUENCE [LARGE SCALE GENOMIC DNA]</scope>
    <source>
        <strain evidence="9">5413 J-13</strain>
    </source>
</reference>
<evidence type="ECO:0000256" key="3">
    <source>
        <dbReference type="ARBA" id="ARBA00022692"/>
    </source>
</evidence>
<comment type="similarity">
    <text evidence="6">Belongs to the MIP/aquaporin (TC 1.A.8) family.</text>
</comment>
<keyword evidence="3 6" id="KW-0812">Transmembrane</keyword>
<evidence type="ECO:0000256" key="5">
    <source>
        <dbReference type="ARBA" id="ARBA00023136"/>
    </source>
</evidence>
<name>A0A8T9T0B4_9BACT</name>
<dbReference type="Proteomes" id="UP000829925">
    <property type="component" value="Chromosome"/>
</dbReference>
<proteinExistence type="inferred from homology"/>
<comment type="subcellular location">
    <subcellularLocation>
        <location evidence="1">Membrane</location>
        <topology evidence="1">Multi-pass membrane protein</topology>
    </subcellularLocation>
</comment>
<dbReference type="Pfam" id="PF00230">
    <property type="entry name" value="MIP"/>
    <property type="match status" value="1"/>
</dbReference>
<dbReference type="SUPFAM" id="SSF81338">
    <property type="entry name" value="Aquaporin-like"/>
    <property type="match status" value="1"/>
</dbReference>
<dbReference type="InterPro" id="IPR022357">
    <property type="entry name" value="MIP_CS"/>
</dbReference>
<dbReference type="PRINTS" id="PR00783">
    <property type="entry name" value="MINTRINSICP"/>
</dbReference>
<keyword evidence="9" id="KW-1185">Reference proteome</keyword>
<accession>A0A8T9T0B4</accession>
<evidence type="ECO:0000256" key="2">
    <source>
        <dbReference type="ARBA" id="ARBA00022448"/>
    </source>
</evidence>
<dbReference type="PROSITE" id="PS00221">
    <property type="entry name" value="MIP"/>
    <property type="match status" value="1"/>
</dbReference>
<dbReference type="EMBL" id="CP095053">
    <property type="protein sequence ID" value="UOR06423.1"/>
    <property type="molecule type" value="Genomic_DNA"/>
</dbReference>
<dbReference type="PANTHER" id="PTHR45724">
    <property type="entry name" value="AQUAPORIN NIP2-1"/>
    <property type="match status" value="1"/>
</dbReference>
<dbReference type="GO" id="GO:0016020">
    <property type="term" value="C:membrane"/>
    <property type="evidence" value="ECO:0007669"/>
    <property type="project" value="UniProtKB-SubCell"/>
</dbReference>
<evidence type="ECO:0000256" key="7">
    <source>
        <dbReference type="SAM" id="Phobius"/>
    </source>
</evidence>
<evidence type="ECO:0000256" key="4">
    <source>
        <dbReference type="ARBA" id="ARBA00022989"/>
    </source>
</evidence>
<gene>
    <name evidence="8" type="ORF">MUN82_04845</name>
</gene>
<dbReference type="Gene3D" id="1.20.1080.10">
    <property type="entry name" value="Glycerol uptake facilitator protein"/>
    <property type="match status" value="1"/>
</dbReference>
<evidence type="ECO:0000313" key="9">
    <source>
        <dbReference type="Proteomes" id="UP000829925"/>
    </source>
</evidence>
<dbReference type="InterPro" id="IPR023271">
    <property type="entry name" value="Aquaporin-like"/>
</dbReference>
<evidence type="ECO:0000256" key="6">
    <source>
        <dbReference type="RuleBase" id="RU000477"/>
    </source>
</evidence>
<dbReference type="PANTHER" id="PTHR45724:SF13">
    <property type="entry name" value="AQUAPORIN NIP1-1-RELATED"/>
    <property type="match status" value="1"/>
</dbReference>
<dbReference type="InterPro" id="IPR000425">
    <property type="entry name" value="MIP"/>
</dbReference>
<evidence type="ECO:0000256" key="1">
    <source>
        <dbReference type="ARBA" id="ARBA00004141"/>
    </source>
</evidence>
<feature type="transmembrane region" description="Helical" evidence="7">
    <location>
        <begin position="182"/>
        <end position="201"/>
    </location>
</feature>
<keyword evidence="4 7" id="KW-1133">Transmembrane helix</keyword>
<organism evidence="8 9">
    <name type="scientific">Hymenobacter aerilatus</name>
    <dbReference type="NCBI Taxonomy" id="2932251"/>
    <lineage>
        <taxon>Bacteria</taxon>
        <taxon>Pseudomonadati</taxon>
        <taxon>Bacteroidota</taxon>
        <taxon>Cytophagia</taxon>
        <taxon>Cytophagales</taxon>
        <taxon>Hymenobacteraceae</taxon>
        <taxon>Hymenobacter</taxon>
    </lineage>
</organism>
<feature type="transmembrane region" description="Helical" evidence="7">
    <location>
        <begin position="61"/>
        <end position="79"/>
    </location>
</feature>
<keyword evidence="2 6" id="KW-0813">Transport</keyword>
<dbReference type="KEGG" id="haei:MUN82_04845"/>
<feature type="transmembrane region" description="Helical" evidence="7">
    <location>
        <begin position="20"/>
        <end position="41"/>
    </location>
</feature>
<feature type="transmembrane region" description="Helical" evidence="7">
    <location>
        <begin position="106"/>
        <end position="129"/>
    </location>
</feature>
<evidence type="ECO:0000313" key="8">
    <source>
        <dbReference type="EMBL" id="UOR06423.1"/>
    </source>
</evidence>
<dbReference type="GO" id="GO:0015267">
    <property type="term" value="F:channel activity"/>
    <property type="evidence" value="ECO:0007669"/>
    <property type="project" value="InterPro"/>
</dbReference>
<dbReference type="AlphaFoldDB" id="A0A8T9T0B4"/>
<sequence length="279" mass="30374">MSSPPTAGLLPTFRRNWTYYLTEAAGAATFIIVASCAAVVVQHPSSPVRQWLGNNELLRHMVLGLPIGLAVALMTYSAWGQRSGAHLNPAVTLAFWQLGSLRATDAFWYVVFQFGGALAGGMLMEQALVHWYDHPAVRQNVTVPGHWGVGMALLAEAAISAFFMFVLLWALHSETRRKYAGWLLAGLLALYIAFETPLSGMSLNPARSLGTAVAAGNFTGLWVYFVGPIAAMWLVAVLFQRYYHHATFDCAILAGCATPTETGPYARQQPQFPDPQGDQ</sequence>
<dbReference type="RefSeq" id="WP_245095390.1">
    <property type="nucleotide sequence ID" value="NZ_CP095053.1"/>
</dbReference>
<keyword evidence="5 7" id="KW-0472">Membrane</keyword>
<feature type="transmembrane region" description="Helical" evidence="7">
    <location>
        <begin position="149"/>
        <end position="170"/>
    </location>
</feature>
<protein>
    <submittedName>
        <fullName evidence="8">Aquaporin</fullName>
    </submittedName>
</protein>
<feature type="transmembrane region" description="Helical" evidence="7">
    <location>
        <begin position="221"/>
        <end position="239"/>
    </location>
</feature>
<dbReference type="InterPro" id="IPR034294">
    <property type="entry name" value="Aquaporin_transptr"/>
</dbReference>